<dbReference type="InterPro" id="IPR045761">
    <property type="entry name" value="ODP_dom"/>
</dbReference>
<dbReference type="PANTHER" id="PTHR43041:SF1">
    <property type="entry name" value="METALLO-BETA-LACTAMASE DOMAIN-CONTAINING PROTEIN"/>
    <property type="match status" value="1"/>
</dbReference>
<dbReference type="STRING" id="1817772.A2527_08215"/>
<evidence type="ECO:0000313" key="3">
    <source>
        <dbReference type="Proteomes" id="UP000178449"/>
    </source>
</evidence>
<dbReference type="SMART" id="SM00849">
    <property type="entry name" value="Lactamase_B"/>
    <property type="match status" value="1"/>
</dbReference>
<comment type="caution">
    <text evidence="2">The sequence shown here is derived from an EMBL/GenBank/DDBJ whole genome shotgun (WGS) entry which is preliminary data.</text>
</comment>
<evidence type="ECO:0000313" key="2">
    <source>
        <dbReference type="EMBL" id="OGG95146.1"/>
    </source>
</evidence>
<dbReference type="InterPro" id="IPR036866">
    <property type="entry name" value="RibonucZ/Hydroxyglut_hydro"/>
</dbReference>
<dbReference type="EMBL" id="MFNE01000026">
    <property type="protein sequence ID" value="OGG95146.1"/>
    <property type="molecule type" value="Genomic_DNA"/>
</dbReference>
<reference evidence="2 3" key="1">
    <citation type="journal article" date="2016" name="Nat. Commun.">
        <title>Thousands of microbial genomes shed light on interconnected biogeochemical processes in an aquifer system.</title>
        <authorList>
            <person name="Anantharaman K."/>
            <person name="Brown C.T."/>
            <person name="Hug L.A."/>
            <person name="Sharon I."/>
            <person name="Castelle C.J."/>
            <person name="Probst A.J."/>
            <person name="Thomas B.C."/>
            <person name="Singh A."/>
            <person name="Wilkins M.J."/>
            <person name="Karaoz U."/>
            <person name="Brodie E.L."/>
            <person name="Williams K.H."/>
            <person name="Hubbard S.S."/>
            <person name="Banfield J.F."/>
        </authorList>
    </citation>
    <scope>NUCLEOTIDE SEQUENCE [LARGE SCALE GENOMIC DNA]</scope>
</reference>
<evidence type="ECO:0000259" key="1">
    <source>
        <dbReference type="SMART" id="SM00849"/>
    </source>
</evidence>
<proteinExistence type="predicted"/>
<dbReference type="Proteomes" id="UP000178449">
    <property type="component" value="Unassembled WGS sequence"/>
</dbReference>
<feature type="domain" description="Metallo-beta-lactamase" evidence="1">
    <location>
        <begin position="30"/>
        <end position="218"/>
    </location>
</feature>
<name>A0A1F6GAK7_9PROT</name>
<organism evidence="2 3">
    <name type="scientific">Candidatus Lambdaproteobacteria bacterium RIFOXYD2_FULL_50_16</name>
    <dbReference type="NCBI Taxonomy" id="1817772"/>
    <lineage>
        <taxon>Bacteria</taxon>
        <taxon>Pseudomonadati</taxon>
        <taxon>Pseudomonadota</taxon>
        <taxon>Candidatus Lambdaproteobacteria</taxon>
    </lineage>
</organism>
<dbReference type="SUPFAM" id="SSF56281">
    <property type="entry name" value="Metallo-hydrolase/oxidoreductase"/>
    <property type="match status" value="1"/>
</dbReference>
<sequence>MGRSPDYENAIAILRDIYWVGFYDREADLHCNPYLLLDDEDVILFDPGSIPHFAVVMRKVIDVVNPEEISHLVLSHQDPDVCGNVAVVEDLIGRPDLLLINHSSQTRLIQHYGVHSKFFEVDKNHYQLKLKSGRVLEFFHTPYLHSPFGIITYDHETKSLFTSDLFGGLSDHWSLFATEHVFESMNRWHQIIIPSNKVLVDFLDRIRGLDIRRILPQHGSILEGDYIGQAMEHLRKLPCGIDLHHP</sequence>
<protein>
    <recommendedName>
        <fullName evidence="1">Metallo-beta-lactamase domain-containing protein</fullName>
    </recommendedName>
</protein>
<gene>
    <name evidence="2" type="ORF">A2527_08215</name>
</gene>
<accession>A0A1F6GAK7</accession>
<dbReference type="PANTHER" id="PTHR43041">
    <property type="entry name" value="HYDROLASE, METALLO-BETA-LACTAMASE SUPERFAMILY"/>
    <property type="match status" value="1"/>
</dbReference>
<dbReference type="AlphaFoldDB" id="A0A1F6GAK7"/>
<dbReference type="Gene3D" id="3.60.15.10">
    <property type="entry name" value="Ribonuclease Z/Hydroxyacylglutathione hydrolase-like"/>
    <property type="match status" value="1"/>
</dbReference>
<dbReference type="InterPro" id="IPR001279">
    <property type="entry name" value="Metallo-B-lactamas"/>
</dbReference>
<dbReference type="Pfam" id="PF19583">
    <property type="entry name" value="ODP"/>
    <property type="match status" value="1"/>
</dbReference>